<evidence type="ECO:0000313" key="2">
    <source>
        <dbReference type="Proteomes" id="UP000554482"/>
    </source>
</evidence>
<proteinExistence type="predicted"/>
<accession>A0A7J6W4W3</accession>
<evidence type="ECO:0000313" key="1">
    <source>
        <dbReference type="EMBL" id="KAF5191997.1"/>
    </source>
</evidence>
<sequence length="63" mass="7156">MRVITSHNTNDSPRLAISKLNVLVTREFLEVNLTTECLKLRPTNITHYTLTVTISPTIQFWGG</sequence>
<keyword evidence="2" id="KW-1185">Reference proteome</keyword>
<comment type="caution">
    <text evidence="1">The sequence shown here is derived from an EMBL/GenBank/DDBJ whole genome shotgun (WGS) entry which is preliminary data.</text>
</comment>
<dbReference type="AlphaFoldDB" id="A0A7J6W4W3"/>
<protein>
    <submittedName>
        <fullName evidence="1">Uncharacterized protein</fullName>
    </submittedName>
</protein>
<gene>
    <name evidence="1" type="ORF">FRX31_018414</name>
</gene>
<name>A0A7J6W4W3_THATH</name>
<organism evidence="1 2">
    <name type="scientific">Thalictrum thalictroides</name>
    <name type="common">Rue-anemone</name>
    <name type="synonym">Anemone thalictroides</name>
    <dbReference type="NCBI Taxonomy" id="46969"/>
    <lineage>
        <taxon>Eukaryota</taxon>
        <taxon>Viridiplantae</taxon>
        <taxon>Streptophyta</taxon>
        <taxon>Embryophyta</taxon>
        <taxon>Tracheophyta</taxon>
        <taxon>Spermatophyta</taxon>
        <taxon>Magnoliopsida</taxon>
        <taxon>Ranunculales</taxon>
        <taxon>Ranunculaceae</taxon>
        <taxon>Thalictroideae</taxon>
        <taxon>Thalictrum</taxon>
    </lineage>
</organism>
<dbReference type="Proteomes" id="UP000554482">
    <property type="component" value="Unassembled WGS sequence"/>
</dbReference>
<dbReference type="EMBL" id="JABWDY010022030">
    <property type="protein sequence ID" value="KAF5191997.1"/>
    <property type="molecule type" value="Genomic_DNA"/>
</dbReference>
<reference evidence="1 2" key="1">
    <citation type="submission" date="2020-06" db="EMBL/GenBank/DDBJ databases">
        <title>Transcriptomic and genomic resources for Thalictrum thalictroides and T. hernandezii: Facilitating candidate gene discovery in an emerging model plant lineage.</title>
        <authorList>
            <person name="Arias T."/>
            <person name="Riano-Pachon D.M."/>
            <person name="Di Stilio V.S."/>
        </authorList>
    </citation>
    <scope>NUCLEOTIDE SEQUENCE [LARGE SCALE GENOMIC DNA]</scope>
    <source>
        <strain evidence="2">cv. WT478/WT964</strain>
        <tissue evidence="1">Leaves</tissue>
    </source>
</reference>